<comment type="caution">
    <text evidence="1">The sequence shown here is derived from an EMBL/GenBank/DDBJ whole genome shotgun (WGS) entry which is preliminary data.</text>
</comment>
<name>A0A3N1UQC3_9BACT</name>
<keyword evidence="2" id="KW-1185">Reference proteome</keyword>
<gene>
    <name evidence="1" type="ORF">EDC27_2627</name>
</gene>
<dbReference type="RefSeq" id="WP_123291081.1">
    <property type="nucleotide sequence ID" value="NZ_RJVA01000014.1"/>
</dbReference>
<sequence length="339" mass="38169">MESATLASVSLSKIDWHEDAFAIPGYVPDEALERSLEREGILVPPTLWEKAPQHFVIVDGFKRLFWLKARADRVHALIYPEASSETELLKLRLETKMFSRTLNLAERAQVLAKYASLSSKEELQRRIGPTLGLSGTPKTLALWCSIAAWPSRHLSFLAHDGIAEKTALLLAPFPEADRDAFLQLMQVLRCSASLQVEILERCNDIAHRDGVSLQWLLQSQEIQAILKDGDRNRREKTAAVRDLLSRWRYPRLVKKMTAMQRAIDQIPLPATASLTPPPYLEGDVWELKLRFRTPEELAASVETCASLFKTPAFYALFRLLDHSTAYDESTPAPPSPGNA</sequence>
<evidence type="ECO:0000313" key="1">
    <source>
        <dbReference type="EMBL" id="ROQ90737.1"/>
    </source>
</evidence>
<protein>
    <submittedName>
        <fullName evidence="1">ParB family chromosome partitioning protein</fullName>
    </submittedName>
</protein>
<reference evidence="1 2" key="1">
    <citation type="submission" date="2018-11" db="EMBL/GenBank/DDBJ databases">
        <title>Genomic Encyclopedia of Type Strains, Phase IV (KMG-IV): sequencing the most valuable type-strain genomes for metagenomic binning, comparative biology and taxonomic classification.</title>
        <authorList>
            <person name="Goeker M."/>
        </authorList>
    </citation>
    <scope>NUCLEOTIDE SEQUENCE [LARGE SCALE GENOMIC DNA]</scope>
    <source>
        <strain evidence="1 2">DSM 22027</strain>
    </source>
</reference>
<accession>A0A3N1UQC3</accession>
<evidence type="ECO:0000313" key="2">
    <source>
        <dbReference type="Proteomes" id="UP000276223"/>
    </source>
</evidence>
<organism evidence="1 2">
    <name type="scientific">Desulfosoma caldarium</name>
    <dbReference type="NCBI Taxonomy" id="610254"/>
    <lineage>
        <taxon>Bacteria</taxon>
        <taxon>Pseudomonadati</taxon>
        <taxon>Thermodesulfobacteriota</taxon>
        <taxon>Syntrophobacteria</taxon>
        <taxon>Syntrophobacterales</taxon>
        <taxon>Syntrophobacteraceae</taxon>
        <taxon>Desulfosoma</taxon>
    </lineage>
</organism>
<dbReference type="Proteomes" id="UP000276223">
    <property type="component" value="Unassembled WGS sequence"/>
</dbReference>
<dbReference type="EMBL" id="RJVA01000014">
    <property type="protein sequence ID" value="ROQ90737.1"/>
    <property type="molecule type" value="Genomic_DNA"/>
</dbReference>
<dbReference type="AlphaFoldDB" id="A0A3N1UQC3"/>
<dbReference type="OrthoDB" id="5497326at2"/>
<proteinExistence type="predicted"/>